<sequence>MLRLELEEGRSAFASLLDFAARANPKRAFLFLSKVLGKHYPSIPSEMVSVHRQLAATVPDAEGPVVFIGMAETATGLGQGVFEAWAHAHPGSNPLYLQSTRYRVPGAEWLGFDESHSHAPRLFLHLPQRDVDRATLAAATQVVLVDDELSTGNTFVNLVAALRRVMPALSRVHIATIADFTGDRRWLLSERMGIPCSIGGLLRGAWCFEHRDDAGPETLLTNSAAQCSAGHEVQLEDAGYGRLGRTTCVSLPKGLVERLAGEPVEGATLVLGTGEFMHAAFALGRALEARGVDVRVQSTTRSPILLWGAVGHILAVPDPYGEAVQNYLYNVRPGQYARVLICHETAPNDPLMQLATILGARLIHFTSDDHAEEIPVC</sequence>
<dbReference type="SUPFAM" id="SSF53271">
    <property type="entry name" value="PRTase-like"/>
    <property type="match status" value="1"/>
</dbReference>
<dbReference type="CDD" id="cd06223">
    <property type="entry name" value="PRTases_typeI"/>
    <property type="match status" value="1"/>
</dbReference>
<keyword evidence="3" id="KW-0614">Plasmid</keyword>
<evidence type="ECO:0000313" key="3">
    <source>
        <dbReference type="EMBL" id="CAI10481.1"/>
    </source>
</evidence>
<keyword evidence="4" id="KW-1185">Reference proteome</keyword>
<name>Q5NWT3_AROAE</name>
<dbReference type="InterPro" id="IPR041688">
    <property type="entry name" value="PRTase_2"/>
</dbReference>
<dbReference type="HOGENOM" id="CLU_048544_0_0_4"/>
<dbReference type="InterPro" id="IPR011214">
    <property type="entry name" value="UCP020967"/>
</dbReference>
<accession>Q5NWT3</accession>
<evidence type="ECO:0000259" key="1">
    <source>
        <dbReference type="Pfam" id="PF12500"/>
    </source>
</evidence>
<reference evidence="3 4" key="1">
    <citation type="journal article" date="2005" name="Arch. Microbiol.">
        <title>The genome sequence of an anaerobic aromatic-degrading denitrifying bacterium, strain EbN1.</title>
        <authorList>
            <person name="Rabus R."/>
            <person name="Kube M."/>
            <person name="Heider J."/>
            <person name="Beck A."/>
            <person name="Heitmann K."/>
            <person name="Widdel F."/>
            <person name="Reinhardt R."/>
        </authorList>
    </citation>
    <scope>NUCLEOTIDE SEQUENCE [LARGE SCALE GENOMIC DNA]</scope>
    <source>
        <strain evidence="3 4">EbN1</strain>
        <plasmid evidence="4">Plasmid pAzo1</plasmid>
    </source>
</reference>
<evidence type="ECO:0000313" key="4">
    <source>
        <dbReference type="Proteomes" id="UP000006552"/>
    </source>
</evidence>
<feature type="domain" description="Orotate phosphoribosyltransferase-like" evidence="2">
    <location>
        <begin position="16"/>
        <end position="204"/>
    </location>
</feature>
<dbReference type="InterPro" id="IPR029057">
    <property type="entry name" value="PRTase-like"/>
</dbReference>
<protein>
    <recommendedName>
        <fullName evidence="5">Phosphoribosyltransferase domain-containing protein</fullName>
    </recommendedName>
</protein>
<geneLocation type="plasmid" evidence="4">
    <name>pAzo1</name>
</geneLocation>
<dbReference type="Proteomes" id="UP000006552">
    <property type="component" value="Plasmid 1"/>
</dbReference>
<organism evidence="3 4">
    <name type="scientific">Aromatoleum aromaticum (strain DSM 19018 / LMG 30748 / EbN1)</name>
    <name type="common">Azoarcus sp. (strain EbN1)</name>
    <dbReference type="NCBI Taxonomy" id="76114"/>
    <lineage>
        <taxon>Bacteria</taxon>
        <taxon>Pseudomonadati</taxon>
        <taxon>Pseudomonadota</taxon>
        <taxon>Betaproteobacteria</taxon>
        <taxon>Rhodocyclales</taxon>
        <taxon>Rhodocyclaceae</taxon>
        <taxon>Aromatoleum</taxon>
    </lineage>
</organism>
<evidence type="ECO:0008006" key="5">
    <source>
        <dbReference type="Google" id="ProtNLM"/>
    </source>
</evidence>
<dbReference type="EMBL" id="CR555307">
    <property type="protein sequence ID" value="CAI10481.1"/>
    <property type="molecule type" value="Genomic_DNA"/>
</dbReference>
<dbReference type="PIRSF" id="PIRSF020967">
    <property type="entry name" value="UCP020967"/>
    <property type="match status" value="1"/>
</dbReference>
<dbReference type="Pfam" id="PF12500">
    <property type="entry name" value="TRSP"/>
    <property type="match status" value="1"/>
</dbReference>
<dbReference type="Pfam" id="PF15609">
    <property type="entry name" value="PRTase_2"/>
    <property type="match status" value="1"/>
</dbReference>
<dbReference type="InterPro" id="IPR022537">
    <property type="entry name" value="TRSP_dom"/>
</dbReference>
<dbReference type="KEGG" id="eba:p1B308"/>
<dbReference type="InterPro" id="IPR000836">
    <property type="entry name" value="PRTase_dom"/>
</dbReference>
<dbReference type="AlphaFoldDB" id="Q5NWT3"/>
<feature type="domain" description="TRSP" evidence="1">
    <location>
        <begin position="259"/>
        <end position="350"/>
    </location>
</feature>
<gene>
    <name evidence="3" type="ORF">p1B308</name>
</gene>
<proteinExistence type="predicted"/>
<evidence type="ECO:0000259" key="2">
    <source>
        <dbReference type="Pfam" id="PF15609"/>
    </source>
</evidence>